<dbReference type="Gene3D" id="3.10.620.30">
    <property type="match status" value="1"/>
</dbReference>
<dbReference type="Gene3D" id="2.130.10.10">
    <property type="entry name" value="YVTN repeat-like/Quinoprotein amine dehydrogenase"/>
    <property type="match status" value="1"/>
</dbReference>
<dbReference type="eggNOG" id="COG1305">
    <property type="taxonomic scope" value="Bacteria"/>
</dbReference>
<dbReference type="SMART" id="SM00460">
    <property type="entry name" value="TGc"/>
    <property type="match status" value="1"/>
</dbReference>
<proteinExistence type="predicted"/>
<dbReference type="KEGG" id="cyn:Cyan7425_0588"/>
<evidence type="ECO:0000313" key="2">
    <source>
        <dbReference type="EMBL" id="ACL42979.1"/>
    </source>
</evidence>
<organism evidence="2">
    <name type="scientific">Cyanothece sp. (strain PCC 7425 / ATCC 29141)</name>
    <dbReference type="NCBI Taxonomy" id="395961"/>
    <lineage>
        <taxon>Bacteria</taxon>
        <taxon>Bacillati</taxon>
        <taxon>Cyanobacteriota</taxon>
        <taxon>Cyanophyceae</taxon>
        <taxon>Gomontiellales</taxon>
        <taxon>Cyanothecaceae</taxon>
        <taxon>Cyanothece</taxon>
    </lineage>
</organism>
<dbReference type="AlphaFoldDB" id="B8HUT2"/>
<reference evidence="2" key="1">
    <citation type="submission" date="2009-01" db="EMBL/GenBank/DDBJ databases">
        <title>Complete sequence of chromosome Cyanothece sp. PCC 7425.</title>
        <authorList>
            <consortium name="US DOE Joint Genome Institute"/>
            <person name="Lucas S."/>
            <person name="Copeland A."/>
            <person name="Lapidus A."/>
            <person name="Glavina del Rio T."/>
            <person name="Dalin E."/>
            <person name="Tice H."/>
            <person name="Bruce D."/>
            <person name="Goodwin L."/>
            <person name="Pitluck S."/>
            <person name="Sims D."/>
            <person name="Meineke L."/>
            <person name="Brettin T."/>
            <person name="Detter J.C."/>
            <person name="Han C."/>
            <person name="Larimer F."/>
            <person name="Land M."/>
            <person name="Hauser L."/>
            <person name="Kyrpides N."/>
            <person name="Ovchinnikova G."/>
            <person name="Liberton M."/>
            <person name="Stoeckel J."/>
            <person name="Banerjee A."/>
            <person name="Singh A."/>
            <person name="Page L."/>
            <person name="Sato H."/>
            <person name="Zhao L."/>
            <person name="Sherman L."/>
            <person name="Pakrasi H."/>
            <person name="Richardson P."/>
        </authorList>
    </citation>
    <scope>NUCLEOTIDE SEQUENCE</scope>
    <source>
        <strain evidence="2">PCC 7425</strain>
    </source>
</reference>
<dbReference type="SUPFAM" id="SSF75011">
    <property type="entry name" value="3-carboxy-cis,cis-mucoante lactonizing enzyme"/>
    <property type="match status" value="1"/>
</dbReference>
<dbReference type="HOGENOM" id="CLU_035296_0_0_3"/>
<feature type="domain" description="Transglutaminase-like" evidence="1">
    <location>
        <begin position="442"/>
        <end position="512"/>
    </location>
</feature>
<dbReference type="InterPro" id="IPR038765">
    <property type="entry name" value="Papain-like_cys_pep_sf"/>
</dbReference>
<dbReference type="InterPro" id="IPR002931">
    <property type="entry name" value="Transglutaminase-like"/>
</dbReference>
<dbReference type="SUPFAM" id="SSF54001">
    <property type="entry name" value="Cysteine proteinases"/>
    <property type="match status" value="1"/>
</dbReference>
<gene>
    <name evidence="2" type="ordered locus">Cyan7425_0588</name>
</gene>
<dbReference type="PANTHER" id="PTHR33490:SF6">
    <property type="entry name" value="SLL1049 PROTEIN"/>
    <property type="match status" value="1"/>
</dbReference>
<protein>
    <submittedName>
        <fullName evidence="2">Transglutaminase domain protein</fullName>
    </submittedName>
</protein>
<dbReference type="Pfam" id="PF01841">
    <property type="entry name" value="Transglut_core"/>
    <property type="match status" value="1"/>
</dbReference>
<sequence length="574" mass="64977">MTLSNFMVPLSGATPSEPTFASPVRPLGVYQLAGLARIEPAHFNWFATPIFQSSAAAADWQMPLIALDPVRGHLLLLNPPHDHSQILNPYHAKYFLDARGLCLESATLWFCRDNCVYICKLPDLVPQEFTILPYDVHGVAVEGSTVYVTCQKSGYIHLFDRTTARPLSKLPAPGIGEENLTLSRDHLWVCDRLEQSVYCLDKTTGQLQFTVLTPLDSPVALTHSGDQLYLAYSGEEPYVRENPNNEDEPLELLMRDRISIAPLLVHHDAAAHYALSNGYLLEMSYLEELSPLDQLELENLEWRIALPAQTDRQRVCQVEPLGLPFEEELQGDQRVALFKFPRLQAEESRLFGWKARLEVRGIKYLLTPADVEDCPPLPVEFAQKYLVDNDELAMDQPIVQAAAREAIGTETNILRKVLKIRNYVYDRLSYALRPRIDTPDVVLDRGVGSCGEYVGVLLALARLNGIACRTVGRYKCPPYPERRGVPLQPDYNHVWLEFYVPGYGWLPMESNPDDVVERGPYPTRFFMGLPWYHVEMAKGIKFETTNYRDQGIRLGDLALNHVRFTILDELPAIG</sequence>
<evidence type="ECO:0000259" key="1">
    <source>
        <dbReference type="SMART" id="SM00460"/>
    </source>
</evidence>
<dbReference type="STRING" id="395961.Cyan7425_0588"/>
<dbReference type="InterPro" id="IPR015943">
    <property type="entry name" value="WD40/YVTN_repeat-like_dom_sf"/>
</dbReference>
<accession>B8HUT2</accession>
<name>B8HUT2_CYAP4</name>
<dbReference type="PANTHER" id="PTHR33490">
    <property type="entry name" value="BLR5614 PROTEIN-RELATED"/>
    <property type="match status" value="1"/>
</dbReference>
<dbReference type="EMBL" id="CP001344">
    <property type="protein sequence ID" value="ACL42979.1"/>
    <property type="molecule type" value="Genomic_DNA"/>
</dbReference>